<evidence type="ECO:0000313" key="2">
    <source>
        <dbReference type="EMBL" id="KAK4222859.1"/>
    </source>
</evidence>
<gene>
    <name evidence="2" type="ORF">QBC38DRAFT_66394</name>
</gene>
<feature type="chain" id="PRO_5043014973" description="Secreted protein" evidence="1">
    <location>
        <begin position="21"/>
        <end position="232"/>
    </location>
</feature>
<dbReference type="EMBL" id="MU865451">
    <property type="protein sequence ID" value="KAK4222859.1"/>
    <property type="molecule type" value="Genomic_DNA"/>
</dbReference>
<organism evidence="2 3">
    <name type="scientific">Podospora fimiseda</name>
    <dbReference type="NCBI Taxonomy" id="252190"/>
    <lineage>
        <taxon>Eukaryota</taxon>
        <taxon>Fungi</taxon>
        <taxon>Dikarya</taxon>
        <taxon>Ascomycota</taxon>
        <taxon>Pezizomycotina</taxon>
        <taxon>Sordariomycetes</taxon>
        <taxon>Sordariomycetidae</taxon>
        <taxon>Sordariales</taxon>
        <taxon>Podosporaceae</taxon>
        <taxon>Podospora</taxon>
    </lineage>
</organism>
<keyword evidence="1" id="KW-0732">Signal</keyword>
<evidence type="ECO:0008006" key="4">
    <source>
        <dbReference type="Google" id="ProtNLM"/>
    </source>
</evidence>
<name>A0AAN6YP42_9PEZI</name>
<evidence type="ECO:0000256" key="1">
    <source>
        <dbReference type="SAM" id="SignalP"/>
    </source>
</evidence>
<protein>
    <recommendedName>
        <fullName evidence="4">Secreted protein</fullName>
    </recommendedName>
</protein>
<sequence length="232" mass="25174">MLPKSVLLALVAALPTMTMAAALPAEDVPAELPAATFEGITWTGKIFRDDLEPTVLHGDADAIYNQIMALNPEYVASEVNPDPEEDVLAALSKRAQVRTCKVMATGYRNDLMEAESRLRSLGSNCGAPAKQCRRMTCQNTSATYICSEANDVSVKCNSLASLVQSIHQGCCTGRMDNNPEYPFGSGKSGHIYNDRVWSVWVGYGNCNHGSDSRPTQYPYPGGSNNGQCWEDK</sequence>
<accession>A0AAN6YP42</accession>
<dbReference type="Proteomes" id="UP001301958">
    <property type="component" value="Unassembled WGS sequence"/>
</dbReference>
<evidence type="ECO:0000313" key="3">
    <source>
        <dbReference type="Proteomes" id="UP001301958"/>
    </source>
</evidence>
<comment type="caution">
    <text evidence="2">The sequence shown here is derived from an EMBL/GenBank/DDBJ whole genome shotgun (WGS) entry which is preliminary data.</text>
</comment>
<keyword evidence="3" id="KW-1185">Reference proteome</keyword>
<dbReference type="AlphaFoldDB" id="A0AAN6YP42"/>
<feature type="signal peptide" evidence="1">
    <location>
        <begin position="1"/>
        <end position="20"/>
    </location>
</feature>
<reference evidence="2" key="1">
    <citation type="journal article" date="2023" name="Mol. Phylogenet. Evol.">
        <title>Genome-scale phylogeny and comparative genomics of the fungal order Sordariales.</title>
        <authorList>
            <person name="Hensen N."/>
            <person name="Bonometti L."/>
            <person name="Westerberg I."/>
            <person name="Brannstrom I.O."/>
            <person name="Guillou S."/>
            <person name="Cros-Aarteil S."/>
            <person name="Calhoun S."/>
            <person name="Haridas S."/>
            <person name="Kuo A."/>
            <person name="Mondo S."/>
            <person name="Pangilinan J."/>
            <person name="Riley R."/>
            <person name="LaButti K."/>
            <person name="Andreopoulos B."/>
            <person name="Lipzen A."/>
            <person name="Chen C."/>
            <person name="Yan M."/>
            <person name="Daum C."/>
            <person name="Ng V."/>
            <person name="Clum A."/>
            <person name="Steindorff A."/>
            <person name="Ohm R.A."/>
            <person name="Martin F."/>
            <person name="Silar P."/>
            <person name="Natvig D.O."/>
            <person name="Lalanne C."/>
            <person name="Gautier V."/>
            <person name="Ament-Velasquez S.L."/>
            <person name="Kruys A."/>
            <person name="Hutchinson M.I."/>
            <person name="Powell A.J."/>
            <person name="Barry K."/>
            <person name="Miller A.N."/>
            <person name="Grigoriev I.V."/>
            <person name="Debuchy R."/>
            <person name="Gladieux P."/>
            <person name="Hiltunen Thoren M."/>
            <person name="Johannesson H."/>
        </authorList>
    </citation>
    <scope>NUCLEOTIDE SEQUENCE</scope>
    <source>
        <strain evidence="2">CBS 990.96</strain>
    </source>
</reference>
<reference evidence="2" key="2">
    <citation type="submission" date="2023-05" db="EMBL/GenBank/DDBJ databases">
        <authorList>
            <consortium name="Lawrence Berkeley National Laboratory"/>
            <person name="Steindorff A."/>
            <person name="Hensen N."/>
            <person name="Bonometti L."/>
            <person name="Westerberg I."/>
            <person name="Brannstrom I.O."/>
            <person name="Guillou S."/>
            <person name="Cros-Aarteil S."/>
            <person name="Calhoun S."/>
            <person name="Haridas S."/>
            <person name="Kuo A."/>
            <person name="Mondo S."/>
            <person name="Pangilinan J."/>
            <person name="Riley R."/>
            <person name="Labutti K."/>
            <person name="Andreopoulos B."/>
            <person name="Lipzen A."/>
            <person name="Chen C."/>
            <person name="Yanf M."/>
            <person name="Daum C."/>
            <person name="Ng V."/>
            <person name="Clum A."/>
            <person name="Ohm R."/>
            <person name="Martin F."/>
            <person name="Silar P."/>
            <person name="Natvig D."/>
            <person name="Lalanne C."/>
            <person name="Gautier V."/>
            <person name="Ament-Velasquez S.L."/>
            <person name="Kruys A."/>
            <person name="Hutchinson M.I."/>
            <person name="Powell A.J."/>
            <person name="Barry K."/>
            <person name="Miller A.N."/>
            <person name="Grigoriev I.V."/>
            <person name="Debuchy R."/>
            <person name="Gladieux P."/>
            <person name="Thoren M.H."/>
            <person name="Johannesson H."/>
        </authorList>
    </citation>
    <scope>NUCLEOTIDE SEQUENCE</scope>
    <source>
        <strain evidence="2">CBS 990.96</strain>
    </source>
</reference>
<proteinExistence type="predicted"/>